<comment type="function">
    <text evidence="1">Required for the efficient initiation of filament assembly.</text>
</comment>
<keyword evidence="3" id="KW-1005">Bacterial flagellum biogenesis</keyword>
<dbReference type="InterPro" id="IPR007809">
    <property type="entry name" value="FlgN-like"/>
</dbReference>
<dbReference type="AlphaFoldDB" id="A0A9X2BKY6"/>
<evidence type="ECO:0000313" key="5">
    <source>
        <dbReference type="Proteomes" id="UP001139559"/>
    </source>
</evidence>
<dbReference type="EMBL" id="JAJHVV010000004">
    <property type="protein sequence ID" value="MCK6263363.1"/>
    <property type="molecule type" value="Genomic_DNA"/>
</dbReference>
<keyword evidence="4" id="KW-0966">Cell projection</keyword>
<comment type="similarity">
    <text evidence="2">Belongs to the FlgN family.</text>
</comment>
<dbReference type="Pfam" id="PF05130">
    <property type="entry name" value="FlgN"/>
    <property type="match status" value="1"/>
</dbReference>
<reference evidence="4" key="1">
    <citation type="submission" date="2021-11" db="EMBL/GenBank/DDBJ databases">
        <title>Vibrio ZSDE26 sp. nov. and Vibrio ZSDZ34 sp. nov., isolated from coastal seawater in Qingdao.</title>
        <authorList>
            <person name="Zhang P."/>
        </authorList>
    </citation>
    <scope>NUCLEOTIDE SEQUENCE</scope>
    <source>
        <strain evidence="4">ZSDE26</strain>
    </source>
</reference>
<evidence type="ECO:0000256" key="3">
    <source>
        <dbReference type="ARBA" id="ARBA00022795"/>
    </source>
</evidence>
<keyword evidence="4" id="KW-0282">Flagellum</keyword>
<accession>A0A9X2BKY6</accession>
<gene>
    <name evidence="4" type="ORF">KP803_08730</name>
</gene>
<keyword evidence="4" id="KW-0969">Cilium</keyword>
<sequence length="149" mass="16842">MSVSTINTARSTAIKQFIVELKADLNDYQRLLELMLVQHKLMTKRETEKLSQISGKHKSFLEYLEARAQNRSQLLIQIGVSADASGVAKLVAALPNKLAHPLAADWNELHKLIEKCKAQNERNNTLLDMQQSILSRLTQETDTQLYAPD</sequence>
<protein>
    <submittedName>
        <fullName evidence="4">Flagellar protein FlgN</fullName>
    </submittedName>
</protein>
<comment type="caution">
    <text evidence="4">The sequence shown here is derived from an EMBL/GenBank/DDBJ whole genome shotgun (WGS) entry which is preliminary data.</text>
</comment>
<proteinExistence type="inferred from homology"/>
<evidence type="ECO:0000256" key="1">
    <source>
        <dbReference type="ARBA" id="ARBA00002397"/>
    </source>
</evidence>
<dbReference type="RefSeq" id="WP_248008440.1">
    <property type="nucleotide sequence ID" value="NZ_JAJHVV010000004.1"/>
</dbReference>
<evidence type="ECO:0000313" key="4">
    <source>
        <dbReference type="EMBL" id="MCK6263363.1"/>
    </source>
</evidence>
<keyword evidence="5" id="KW-1185">Reference proteome</keyword>
<dbReference type="InterPro" id="IPR036679">
    <property type="entry name" value="FlgN-like_sf"/>
</dbReference>
<dbReference type="GO" id="GO:0044780">
    <property type="term" value="P:bacterial-type flagellum assembly"/>
    <property type="evidence" value="ECO:0007669"/>
    <property type="project" value="InterPro"/>
</dbReference>
<name>A0A9X2BKY6_9VIBR</name>
<dbReference type="Gene3D" id="1.20.58.300">
    <property type="entry name" value="FlgN-like"/>
    <property type="match status" value="1"/>
</dbReference>
<dbReference type="Proteomes" id="UP001139559">
    <property type="component" value="Unassembled WGS sequence"/>
</dbReference>
<organism evidence="4 5">
    <name type="scientific">Vibrio amylolyticus</name>
    <dbReference type="NCBI Taxonomy" id="2847292"/>
    <lineage>
        <taxon>Bacteria</taxon>
        <taxon>Pseudomonadati</taxon>
        <taxon>Pseudomonadota</taxon>
        <taxon>Gammaproteobacteria</taxon>
        <taxon>Vibrionales</taxon>
        <taxon>Vibrionaceae</taxon>
        <taxon>Vibrio</taxon>
    </lineage>
</organism>
<dbReference type="SUPFAM" id="SSF140566">
    <property type="entry name" value="FlgN-like"/>
    <property type="match status" value="1"/>
</dbReference>
<evidence type="ECO:0000256" key="2">
    <source>
        <dbReference type="ARBA" id="ARBA00007703"/>
    </source>
</evidence>